<dbReference type="EMBL" id="BQXH01000017">
    <property type="protein sequence ID" value="GKS82029.1"/>
    <property type="molecule type" value="Genomic_DNA"/>
</dbReference>
<reference evidence="2" key="1">
    <citation type="journal article" date="2022" name="Int. J. Syst. Evol. Microbiol.">
        <title>A novel species of lactic acid bacteria, Ligilactobacillus pabuli sp. nov., isolated from alfalfa silage.</title>
        <authorList>
            <person name="Tohno M."/>
            <person name="Tanizawa Y."/>
            <person name="Sawada H."/>
            <person name="Sakamoto M."/>
            <person name="Ohkuma M."/>
            <person name="Kobayashi H."/>
        </authorList>
    </citation>
    <scope>NUCLEOTIDE SEQUENCE</scope>
    <source>
        <strain evidence="2">AF129</strain>
    </source>
</reference>
<protein>
    <submittedName>
        <fullName evidence="2">Uncharacterized protein</fullName>
    </submittedName>
</protein>
<name>A0ABQ5JIS4_9LACO</name>
<evidence type="ECO:0000313" key="2">
    <source>
        <dbReference type="EMBL" id="GKS82029.1"/>
    </source>
</evidence>
<keyword evidence="1" id="KW-0472">Membrane</keyword>
<sequence length="64" mass="7021">MNKYFLMIIGAAITAAGIGIIDFMSTGKLLQSLWVTMGVFVVYILSDSVQKFLRKKKTDSSSDA</sequence>
<dbReference type="RefSeq" id="WP_244056196.1">
    <property type="nucleotide sequence ID" value="NZ_BQXH01000017.1"/>
</dbReference>
<comment type="caution">
    <text evidence="2">The sequence shown here is derived from an EMBL/GenBank/DDBJ whole genome shotgun (WGS) entry which is preliminary data.</text>
</comment>
<keyword evidence="3" id="KW-1185">Reference proteome</keyword>
<accession>A0ABQ5JIS4</accession>
<evidence type="ECO:0000313" key="3">
    <source>
        <dbReference type="Proteomes" id="UP001055149"/>
    </source>
</evidence>
<keyword evidence="1" id="KW-0812">Transmembrane</keyword>
<gene>
    <name evidence="2" type="ORF">LPAF129_17150</name>
</gene>
<evidence type="ECO:0000256" key="1">
    <source>
        <dbReference type="SAM" id="Phobius"/>
    </source>
</evidence>
<keyword evidence="1" id="KW-1133">Transmembrane helix</keyword>
<dbReference type="Proteomes" id="UP001055149">
    <property type="component" value="Unassembled WGS sequence"/>
</dbReference>
<feature type="transmembrane region" description="Helical" evidence="1">
    <location>
        <begin position="5"/>
        <end position="23"/>
    </location>
</feature>
<proteinExistence type="predicted"/>
<organism evidence="2 3">
    <name type="scientific">Ligilactobacillus pabuli</name>
    <dbReference type="NCBI Taxonomy" id="2886039"/>
    <lineage>
        <taxon>Bacteria</taxon>
        <taxon>Bacillati</taxon>
        <taxon>Bacillota</taxon>
        <taxon>Bacilli</taxon>
        <taxon>Lactobacillales</taxon>
        <taxon>Lactobacillaceae</taxon>
        <taxon>Ligilactobacillus</taxon>
    </lineage>
</organism>
<feature type="transmembrane region" description="Helical" evidence="1">
    <location>
        <begin position="29"/>
        <end position="46"/>
    </location>
</feature>